<dbReference type="GO" id="GO:0016787">
    <property type="term" value="F:hydrolase activity"/>
    <property type="evidence" value="ECO:0007669"/>
    <property type="project" value="UniProtKB-KW"/>
</dbReference>
<organism evidence="3 4">
    <name type="scientific">Luteimonas flava</name>
    <dbReference type="NCBI Taxonomy" id="3115822"/>
    <lineage>
        <taxon>Bacteria</taxon>
        <taxon>Pseudomonadati</taxon>
        <taxon>Pseudomonadota</taxon>
        <taxon>Gammaproteobacteria</taxon>
        <taxon>Lysobacterales</taxon>
        <taxon>Lysobacteraceae</taxon>
        <taxon>Luteimonas</taxon>
    </lineage>
</organism>
<dbReference type="Gene3D" id="3.40.50.1820">
    <property type="entry name" value="alpha/beta hydrolase"/>
    <property type="match status" value="1"/>
</dbReference>
<evidence type="ECO:0000259" key="2">
    <source>
        <dbReference type="Pfam" id="PF00326"/>
    </source>
</evidence>
<feature type="domain" description="Peptidase S9 prolyl oligopeptidase catalytic" evidence="2">
    <location>
        <begin position="525"/>
        <end position="735"/>
    </location>
</feature>
<dbReference type="SUPFAM" id="SSF82171">
    <property type="entry name" value="DPP6 N-terminal domain-like"/>
    <property type="match status" value="1"/>
</dbReference>
<dbReference type="Pfam" id="PF00326">
    <property type="entry name" value="Peptidase_S9"/>
    <property type="match status" value="1"/>
</dbReference>
<reference evidence="3 4" key="1">
    <citation type="submission" date="2024-01" db="EMBL/GenBank/DDBJ databases">
        <title>Novel species of the genus Luteimonas isolated from rivers.</title>
        <authorList>
            <person name="Lu H."/>
        </authorList>
    </citation>
    <scope>NUCLEOTIDE SEQUENCE [LARGE SCALE GENOMIC DNA]</scope>
    <source>
        <strain evidence="3 4">SMYT11W</strain>
    </source>
</reference>
<keyword evidence="1 3" id="KW-0378">Hydrolase</keyword>
<proteinExistence type="predicted"/>
<dbReference type="PANTHER" id="PTHR42776:SF27">
    <property type="entry name" value="DIPEPTIDYL PEPTIDASE FAMILY MEMBER 6"/>
    <property type="match status" value="1"/>
</dbReference>
<dbReference type="SUPFAM" id="SSF53474">
    <property type="entry name" value="alpha/beta-Hydrolases"/>
    <property type="match status" value="1"/>
</dbReference>
<name>A0ABU7WA19_9GAMM</name>
<accession>A0ABU7WA19</accession>
<dbReference type="InterPro" id="IPR029058">
    <property type="entry name" value="AB_hydrolase_fold"/>
</dbReference>
<evidence type="ECO:0000313" key="3">
    <source>
        <dbReference type="EMBL" id="MEF3080820.1"/>
    </source>
</evidence>
<dbReference type="EMBL" id="JAZHBM010000001">
    <property type="protein sequence ID" value="MEF3080820.1"/>
    <property type="molecule type" value="Genomic_DNA"/>
</dbReference>
<dbReference type="PANTHER" id="PTHR42776">
    <property type="entry name" value="SERINE PEPTIDASE S9 FAMILY MEMBER"/>
    <property type="match status" value="1"/>
</dbReference>
<comment type="caution">
    <text evidence="3">The sequence shown here is derived from an EMBL/GenBank/DDBJ whole genome shotgun (WGS) entry which is preliminary data.</text>
</comment>
<gene>
    <name evidence="3" type="ORF">V3391_01135</name>
</gene>
<evidence type="ECO:0000256" key="1">
    <source>
        <dbReference type="ARBA" id="ARBA00022801"/>
    </source>
</evidence>
<protein>
    <submittedName>
        <fullName evidence="3">S9 family peptidase</fullName>
        <ecNumber evidence="3">3.4.-.-</ecNumber>
    </submittedName>
</protein>
<dbReference type="EC" id="3.4.-.-" evidence="3"/>
<sequence>MKKQTKTPLGWPRKSACDAAEEAVTARNAVVRAGEGASIGPALRAADAVHRGACRLIAHRYDEGRRVRGDRLRRSGRGARDQEFRMVRKGLLSMCIALSCLAAPHLHAQVDLAPFVEDEGVQDAKISPDGRYFAVTMPNGDRSVIAVLNRADRRVAGSFQLPANTHIADFWWAKDDRLMFGLAQQFGTRDFPMATGELYAMNADGGRAQLLVGYRVQNSGLGTNIRSGPKEERVFAWPIDLLPADPKHVLVAISPFTGDPYTRVDRMDVYTGRRHTVATVPVRRASFVTDHTGEVRFATGSQSDNHSQLFYRASRGADWELLNHQGQSGRVEEPVGFSADNSIAYLRVSQPSGPDAIVAMDVATRARTELMRDATVDPEILFRPGTEVAIGVRYAGATPRMAFFDDASDDAKLFRMFEQAFPGSSISVASSTRNADTKLLLAESDRDPGSFFSYDAVAKKADFVLARRAKIDPERMAAMAPVSIRARDGLMLHGYLTRPAGLQAGAAAPLIVLPHGGPFGIADEWVFDPETQMLAQAGYAVLQVNYRGSGGYGRSFQQAGAREWGGKMQDDLTDATRWAVEQGHADAGRICIYGGSYGAYAALMGAAREPDLYRCAAGYVGVYDLPLMRNQDNRTSNWMKSWFDEWVGNDPQALLAASPTQRASQIKAPVLLVAGGKDEIAPVDHTRRMERALRSAGVPVDTLYVDSEGHGFYKPENRRAYYTRLLDFFATHLGGQRAAQ</sequence>
<keyword evidence="4" id="KW-1185">Reference proteome</keyword>
<dbReference type="InterPro" id="IPR001375">
    <property type="entry name" value="Peptidase_S9_cat"/>
</dbReference>
<dbReference type="Proteomes" id="UP001358324">
    <property type="component" value="Unassembled WGS sequence"/>
</dbReference>
<evidence type="ECO:0000313" key="4">
    <source>
        <dbReference type="Proteomes" id="UP001358324"/>
    </source>
</evidence>